<protein>
    <recommendedName>
        <fullName evidence="3">MG2 domain-containing protein</fullName>
    </recommendedName>
</protein>
<evidence type="ECO:0000313" key="2">
    <source>
        <dbReference type="Proteomes" id="UP000612329"/>
    </source>
</evidence>
<reference evidence="1" key="2">
    <citation type="submission" date="2020-09" db="EMBL/GenBank/DDBJ databases">
        <authorList>
            <person name="Sun Q."/>
            <person name="Ohkuma M."/>
        </authorList>
    </citation>
    <scope>NUCLEOTIDE SEQUENCE</scope>
    <source>
        <strain evidence="1">JCM 12862</strain>
    </source>
</reference>
<gene>
    <name evidence="1" type="ORF">GCM10007962_02630</name>
</gene>
<comment type="caution">
    <text evidence="1">The sequence shown here is derived from an EMBL/GenBank/DDBJ whole genome shotgun (WGS) entry which is preliminary data.</text>
</comment>
<keyword evidence="2" id="KW-1185">Reference proteome</keyword>
<name>A0A8J3BCP0_9FLAO</name>
<dbReference type="AlphaFoldDB" id="A0A8J3BCP0"/>
<dbReference type="EMBL" id="BMNR01000001">
    <property type="protein sequence ID" value="GGK11866.1"/>
    <property type="molecule type" value="Genomic_DNA"/>
</dbReference>
<sequence length="570" mass="65158">MGYSSYGQVGNNNLGHFKGDIPKEKISITVNDSIIIAGGELYYKLYCMVDGNKGLSNFSKVAYVELIGDNNVVLFTHKHRLEKGITYGDFFVPPTVKTGNYKLVAYTKWMKNNPDNSFFKQDINIINPFISEKNVTINADSLQTSQIEIAKTNKQVSAKTEDGINILSDLSTYKNRSKATITINNVLGESNYGNYAISIRKVSSIEAVRKNGSKRTVSKNEPLDSIKFIPEVRGEIISGKVVSKQDGTFVSNKIVALSIPGSNYVYKNVKTDLSGRFYFNVYENYDDNKAIIQVIGDNKERYSIVLDDITFKYNNELEFKNLTLNPNIKDWLIQQSIYDQIENAYHDFKQDSLIIKKPNHLFYGNPTAKYKLDDYTRFPTLRETFVEIIKEAAIREDKDSYKFKVYNYNERTVGFPSFEPLVLFDGVLIQNGNDIIDYDVNKIDEISIVMGIYFYGPSIYNGIIDIKSKKGDFRYKDSKGGMLNFNLSALKSSKKYYMPNYNNNSLGKLDRIPDYRVQLLWLPEMFLNSDKKTVDFYTSDVEGTYEILLDGFTLKGNHVVSKQYIEVNNN</sequence>
<evidence type="ECO:0008006" key="3">
    <source>
        <dbReference type="Google" id="ProtNLM"/>
    </source>
</evidence>
<dbReference type="Proteomes" id="UP000612329">
    <property type="component" value="Unassembled WGS sequence"/>
</dbReference>
<evidence type="ECO:0000313" key="1">
    <source>
        <dbReference type="EMBL" id="GGK11866.1"/>
    </source>
</evidence>
<reference evidence="1" key="1">
    <citation type="journal article" date="2014" name="Int. J. Syst. Evol. Microbiol.">
        <title>Complete genome sequence of Corynebacterium casei LMG S-19264T (=DSM 44701T), isolated from a smear-ripened cheese.</title>
        <authorList>
            <consortium name="US DOE Joint Genome Institute (JGI-PGF)"/>
            <person name="Walter F."/>
            <person name="Albersmeier A."/>
            <person name="Kalinowski J."/>
            <person name="Ruckert C."/>
        </authorList>
    </citation>
    <scope>NUCLEOTIDE SEQUENCE</scope>
    <source>
        <strain evidence="1">JCM 12862</strain>
    </source>
</reference>
<accession>A0A8J3BCP0</accession>
<proteinExistence type="predicted"/>
<organism evidence="1 2">
    <name type="scientific">Yeosuana aromativorans</name>
    <dbReference type="NCBI Taxonomy" id="288019"/>
    <lineage>
        <taxon>Bacteria</taxon>
        <taxon>Pseudomonadati</taxon>
        <taxon>Bacteroidota</taxon>
        <taxon>Flavobacteriia</taxon>
        <taxon>Flavobacteriales</taxon>
        <taxon>Flavobacteriaceae</taxon>
        <taxon>Yeosuana</taxon>
    </lineage>
</organism>